<feature type="chain" id="PRO_5004650786" description="Pesticidal crystal protein Cry22Aa Ig-like domain-containing protein" evidence="1">
    <location>
        <begin position="20"/>
        <end position="635"/>
    </location>
</feature>
<keyword evidence="1" id="KW-0732">Signal</keyword>
<dbReference type="Proteomes" id="UP000032740">
    <property type="component" value="Chromosome"/>
</dbReference>
<name>U4KS76_ALTPJ</name>
<dbReference type="RefSeq" id="WP_030003674.1">
    <property type="nucleotide sequence ID" value="NC_022538.1"/>
</dbReference>
<evidence type="ECO:0000313" key="2">
    <source>
        <dbReference type="EMBL" id="CCV64791.1"/>
    </source>
</evidence>
<dbReference type="AlphaFoldDB" id="U4KS76"/>
<dbReference type="InterPro" id="IPR013783">
    <property type="entry name" value="Ig-like_fold"/>
</dbReference>
<protein>
    <recommendedName>
        <fullName evidence="4">Pesticidal crystal protein Cry22Aa Ig-like domain-containing protein</fullName>
    </recommendedName>
</protein>
<dbReference type="Gene3D" id="2.60.40.10">
    <property type="entry name" value="Immunoglobulins"/>
    <property type="match status" value="1"/>
</dbReference>
<dbReference type="KEGG" id="apal:BN85412140"/>
<dbReference type="HOGENOM" id="CLU_430632_0_0_14"/>
<evidence type="ECO:0000256" key="1">
    <source>
        <dbReference type="SAM" id="SignalP"/>
    </source>
</evidence>
<feature type="signal peptide" evidence="1">
    <location>
        <begin position="1"/>
        <end position="19"/>
    </location>
</feature>
<dbReference type="OrthoDB" id="384352at2"/>
<sequence>MKKFFSTVLLLLFSVLLVACNDKKEEEEVVVPEPAEVSYKYISNADYTTIFGETTKVNFDLAIPKVATPVQNGMGMIIPNLKLSVEATYNMATYESAELHARINISSDIMNMVFAGNESSFGFKLIGGIDIYIKDSKSYVNTHVGLGSEGSTEPDMQLSSLMMFAGGFIPPEAKPLVDVIMTGLNNSKEYAQIDFSKDTFKAIKTLAPMGITFATQNLLKQEAIKDSNFNIKLENDLMEISKSAPVFNTEFLKNLGFIPESIINLISSVQDINIKLDNKDETFNSLELVSNVKIEALANEVANLSLKIKTNVQMPSTPTDLDTYDKVYTLNSMNAVYKVIAISTNKVLPSINVNIDGKEVEGTEYTHYIESGEPKVVVSGKDAASGTDLVGSLDSGTVDWNTAGVYDVVYSVKDLAGNTQIKRVKITVAVDDVEPSISVFYVDRKNEKEYDQRTAETRDYIIDKNTVFEIKLKIEDNADKNPTIESNIIFTPEKINGVEQESQTLEYVIFNGKTALGTYKFSVKATDQNGNVAEREYTIIVKDEAPKITQILVDEVKLSEDKTTKKYKYEHKLNDTKPTITIEATDNISEVGDLVITQDGSKVEWDKVGTYEYKITVADEKGYTLEKILEITVVE</sequence>
<dbReference type="STRING" id="1318466.BN85412140"/>
<gene>
    <name evidence="2" type="ORF">BN85412140</name>
</gene>
<keyword evidence="3" id="KW-1185">Reference proteome</keyword>
<reference evidence="2 3" key="1">
    <citation type="journal article" date="2013" name="J. Mol. Microbiol. Biotechnol.">
        <title>Analysis of the Complete Genomes of Acholeplasma brassicae , A. palmae and A. laidlawii and Their Comparison to the Obligate Parasites from ' Candidatus Phytoplasma'.</title>
        <authorList>
            <person name="Kube M."/>
            <person name="Siewert C."/>
            <person name="Migdoll A.M."/>
            <person name="Duduk B."/>
            <person name="Holz S."/>
            <person name="Rabus R."/>
            <person name="Seemuller E."/>
            <person name="Mitrovic J."/>
            <person name="Muller I."/>
            <person name="Buttner C."/>
            <person name="Reinhardt R."/>
        </authorList>
    </citation>
    <scope>NUCLEOTIDE SEQUENCE [LARGE SCALE GENOMIC DNA]</scope>
    <source>
        <strain evidence="2 3">J233</strain>
    </source>
</reference>
<proteinExistence type="predicted"/>
<accession>U4KS76</accession>
<dbReference type="EMBL" id="FO681347">
    <property type="protein sequence ID" value="CCV64791.1"/>
    <property type="molecule type" value="Genomic_DNA"/>
</dbReference>
<evidence type="ECO:0000313" key="3">
    <source>
        <dbReference type="Proteomes" id="UP000032740"/>
    </source>
</evidence>
<evidence type="ECO:0008006" key="4">
    <source>
        <dbReference type="Google" id="ProtNLM"/>
    </source>
</evidence>
<organism evidence="2 3">
    <name type="scientific">Alteracholeplasma palmae (strain ATCC 49389 / J233)</name>
    <name type="common">Acholeplasma palmae</name>
    <dbReference type="NCBI Taxonomy" id="1318466"/>
    <lineage>
        <taxon>Bacteria</taxon>
        <taxon>Bacillati</taxon>
        <taxon>Mycoplasmatota</taxon>
        <taxon>Mollicutes</taxon>
        <taxon>Acholeplasmatales</taxon>
        <taxon>Acholeplasmataceae</taxon>
        <taxon>Acholeplasma</taxon>
    </lineage>
</organism>
<dbReference type="PROSITE" id="PS51257">
    <property type="entry name" value="PROKAR_LIPOPROTEIN"/>
    <property type="match status" value="1"/>
</dbReference>